<dbReference type="InterPro" id="IPR005247">
    <property type="entry name" value="YbhB_YbcL/LppC-like"/>
</dbReference>
<gene>
    <name evidence="2" type="ORF">KME07_19575</name>
</gene>
<evidence type="ECO:0000313" key="3">
    <source>
        <dbReference type="Proteomes" id="UP000707356"/>
    </source>
</evidence>
<feature type="region of interest" description="Disordered" evidence="1">
    <location>
        <begin position="1"/>
        <end position="26"/>
    </location>
</feature>
<protein>
    <submittedName>
        <fullName evidence="2">YbhB/YbcL family Raf kinase inhibitor-like protein</fullName>
    </submittedName>
</protein>
<sequence>MADNEAESPVDSSADSSADSSKATPLTLTSPSLQAAFIPPQFTCDGANHSPELSWSNPPAQTQSWLLLLESEASAQPSAQALGKLYWLVYDLPASLSHLPAALPNQPFLSQGGLQAKNDFGQYGYRGPCPADGSDRYQLRLYAVRSLLDLPPGVSPAAVKAALQSQILAETRLSLRVAPA</sequence>
<dbReference type="Pfam" id="PF01161">
    <property type="entry name" value="PBP"/>
    <property type="match status" value="1"/>
</dbReference>
<feature type="compositionally biased region" description="Low complexity" evidence="1">
    <location>
        <begin position="11"/>
        <end position="21"/>
    </location>
</feature>
<dbReference type="AlphaFoldDB" id="A0A951PFM8"/>
<name>A0A951PFM8_9CYAN</name>
<reference evidence="2" key="1">
    <citation type="submission" date="2021-05" db="EMBL/GenBank/DDBJ databases">
        <authorList>
            <person name="Pietrasiak N."/>
            <person name="Ward R."/>
            <person name="Stajich J.E."/>
            <person name="Kurbessoian T."/>
        </authorList>
    </citation>
    <scope>NUCLEOTIDE SEQUENCE</scope>
    <source>
        <strain evidence="2">GSE-TBD4-15B</strain>
    </source>
</reference>
<dbReference type="Proteomes" id="UP000707356">
    <property type="component" value="Unassembled WGS sequence"/>
</dbReference>
<evidence type="ECO:0000313" key="2">
    <source>
        <dbReference type="EMBL" id="MBW4467634.1"/>
    </source>
</evidence>
<organism evidence="2 3">
    <name type="scientific">Pegethrix bostrychoides GSE-TBD4-15B</name>
    <dbReference type="NCBI Taxonomy" id="2839662"/>
    <lineage>
        <taxon>Bacteria</taxon>
        <taxon>Bacillati</taxon>
        <taxon>Cyanobacteriota</taxon>
        <taxon>Cyanophyceae</taxon>
        <taxon>Oculatellales</taxon>
        <taxon>Oculatellaceae</taxon>
        <taxon>Pegethrix</taxon>
    </lineage>
</organism>
<dbReference type="InterPro" id="IPR008914">
    <property type="entry name" value="PEBP"/>
</dbReference>
<dbReference type="SUPFAM" id="SSF49777">
    <property type="entry name" value="PEBP-like"/>
    <property type="match status" value="1"/>
</dbReference>
<dbReference type="CDD" id="cd00865">
    <property type="entry name" value="PEBP_bact_arch"/>
    <property type="match status" value="1"/>
</dbReference>
<dbReference type="NCBIfam" id="TIGR00481">
    <property type="entry name" value="YbhB/YbcL family Raf kinase inhibitor-like protein"/>
    <property type="match status" value="1"/>
</dbReference>
<accession>A0A951PFM8</accession>
<proteinExistence type="predicted"/>
<dbReference type="InterPro" id="IPR036610">
    <property type="entry name" value="PEBP-like_sf"/>
</dbReference>
<dbReference type="PANTHER" id="PTHR30289">
    <property type="entry name" value="UNCHARACTERIZED PROTEIN YBCL-RELATED"/>
    <property type="match status" value="1"/>
</dbReference>
<evidence type="ECO:0000256" key="1">
    <source>
        <dbReference type="SAM" id="MobiDB-lite"/>
    </source>
</evidence>
<comment type="caution">
    <text evidence="2">The sequence shown here is derived from an EMBL/GenBank/DDBJ whole genome shotgun (WGS) entry which is preliminary data.</text>
</comment>
<dbReference type="EMBL" id="JAHHHV010000078">
    <property type="protein sequence ID" value="MBW4467634.1"/>
    <property type="molecule type" value="Genomic_DNA"/>
</dbReference>
<dbReference type="Gene3D" id="3.90.280.10">
    <property type="entry name" value="PEBP-like"/>
    <property type="match status" value="1"/>
</dbReference>
<reference evidence="2" key="2">
    <citation type="journal article" date="2022" name="Microbiol. Resour. Announc.">
        <title>Metagenome Sequencing to Explore Phylogenomics of Terrestrial Cyanobacteria.</title>
        <authorList>
            <person name="Ward R.D."/>
            <person name="Stajich J.E."/>
            <person name="Johansen J.R."/>
            <person name="Huntemann M."/>
            <person name="Clum A."/>
            <person name="Foster B."/>
            <person name="Foster B."/>
            <person name="Roux S."/>
            <person name="Palaniappan K."/>
            <person name="Varghese N."/>
            <person name="Mukherjee S."/>
            <person name="Reddy T.B.K."/>
            <person name="Daum C."/>
            <person name="Copeland A."/>
            <person name="Chen I.A."/>
            <person name="Ivanova N.N."/>
            <person name="Kyrpides N.C."/>
            <person name="Shapiro N."/>
            <person name="Eloe-Fadrosh E.A."/>
            <person name="Pietrasiak N."/>
        </authorList>
    </citation>
    <scope>NUCLEOTIDE SEQUENCE</scope>
    <source>
        <strain evidence="2">GSE-TBD4-15B</strain>
    </source>
</reference>
<dbReference type="PANTHER" id="PTHR30289:SF1">
    <property type="entry name" value="PEBP (PHOSPHATIDYLETHANOLAMINE-BINDING PROTEIN) FAMILY PROTEIN"/>
    <property type="match status" value="1"/>
</dbReference>